<keyword evidence="9 13" id="KW-1133">Transmembrane helix</keyword>
<protein>
    <recommendedName>
        <fullName evidence="13">Zinc transporter ZupT</fullName>
    </recommendedName>
</protein>
<evidence type="ECO:0000313" key="14">
    <source>
        <dbReference type="EMBL" id="SFN70121.1"/>
    </source>
</evidence>
<feature type="transmembrane region" description="Helical" evidence="13">
    <location>
        <begin position="179"/>
        <end position="202"/>
    </location>
</feature>
<evidence type="ECO:0000256" key="7">
    <source>
        <dbReference type="ARBA" id="ARBA00022833"/>
    </source>
</evidence>
<comment type="similarity">
    <text evidence="2 13">Belongs to the ZIP transporter (TC 2.A.5) family. ZupT subfamily.</text>
</comment>
<keyword evidence="4 13" id="KW-1003">Cell membrane</keyword>
<dbReference type="GO" id="GO:0005886">
    <property type="term" value="C:plasma membrane"/>
    <property type="evidence" value="ECO:0007669"/>
    <property type="project" value="UniProtKB-SubCell"/>
</dbReference>
<feature type="binding site" description="M1 metal binding site" evidence="13">
    <location>
        <position position="132"/>
    </location>
    <ligand>
        <name>Zn(2+)</name>
        <dbReference type="ChEBI" id="CHEBI:29105"/>
    </ligand>
</feature>
<evidence type="ECO:0000256" key="4">
    <source>
        <dbReference type="ARBA" id="ARBA00022475"/>
    </source>
</evidence>
<dbReference type="PANTHER" id="PTHR11040">
    <property type="entry name" value="ZINC/IRON TRANSPORTER"/>
    <property type="match status" value="1"/>
</dbReference>
<feature type="binding site" description="M1 metal binding site" evidence="13">
    <location>
        <position position="161"/>
    </location>
    <ligand>
        <name>Zn(2+)</name>
        <dbReference type="ChEBI" id="CHEBI:29105"/>
    </ligand>
</feature>
<evidence type="ECO:0000256" key="12">
    <source>
        <dbReference type="ARBA" id="ARBA00023136"/>
    </source>
</evidence>
<sequence length="261" mass="28377">MFSDSIIFAFSLTFFAGISTGIGSLLCLMYKKFNPKFLGAMLGISAGVMMYVSFVEILGKAKTSLSLAFGEKLGYSYTVLGFFIGIALMILIDKLLPHHHETKDEENETSDKKLLRLGMFSALALSIHNFPEGLATFISALDDPTYGISIAFAIAIHNIPEGIAVAIPIYYATKSRKKAFTYSFLSGLTEPIGALIGYFVLLQFIDESIFGAIFASVAGMMVYISINELLPTAQEYAGKKISTYGFIGGMFIMAVSLALFL</sequence>
<feature type="transmembrane region" description="Helical" evidence="13">
    <location>
        <begin position="74"/>
        <end position="92"/>
    </location>
</feature>
<feature type="binding site" description="M2 metal binding site" evidence="13">
    <location>
        <position position="158"/>
    </location>
    <ligand>
        <name>Fe(2+)</name>
        <dbReference type="ChEBI" id="CHEBI:29033"/>
    </ligand>
</feature>
<dbReference type="InterPro" id="IPR003689">
    <property type="entry name" value="ZIP"/>
</dbReference>
<evidence type="ECO:0000256" key="3">
    <source>
        <dbReference type="ARBA" id="ARBA00022448"/>
    </source>
</evidence>
<dbReference type="RefSeq" id="WP_092910523.1">
    <property type="nucleotide sequence ID" value="NZ_FOUZ01000022.1"/>
</dbReference>
<dbReference type="OrthoDB" id="9787346at2"/>
<feature type="binding site" description="M2 metal binding site" evidence="13">
    <location>
        <position position="129"/>
    </location>
    <ligand>
        <name>Fe(2+)</name>
        <dbReference type="ChEBI" id="CHEBI:29033"/>
    </ligand>
</feature>
<keyword evidence="15" id="KW-1185">Reference proteome</keyword>
<dbReference type="HAMAP" id="MF_00548">
    <property type="entry name" value="ZupT"/>
    <property type="match status" value="1"/>
</dbReference>
<dbReference type="PANTHER" id="PTHR11040:SF205">
    <property type="entry name" value="ZINC TRANSPORTER ZUPT"/>
    <property type="match status" value="1"/>
</dbReference>
<accession>A0A1I5B696</accession>
<feature type="transmembrane region" description="Helical" evidence="13">
    <location>
        <begin position="208"/>
        <end position="229"/>
    </location>
</feature>
<name>A0A1I5B696_9FLAO</name>
<feature type="transmembrane region" description="Helical" evidence="13">
    <location>
        <begin position="150"/>
        <end position="172"/>
    </location>
</feature>
<feature type="binding site" description="M2 metal binding site" evidence="13">
    <location>
        <position position="190"/>
    </location>
    <ligand>
        <name>Fe(2+)</name>
        <dbReference type="ChEBI" id="CHEBI:29033"/>
    </ligand>
</feature>
<dbReference type="AlphaFoldDB" id="A0A1I5B696"/>
<evidence type="ECO:0000256" key="10">
    <source>
        <dbReference type="ARBA" id="ARBA00023004"/>
    </source>
</evidence>
<feature type="binding site" description="M2 metal binding site" evidence="13">
    <location>
        <position position="132"/>
    </location>
    <ligand>
        <name>Fe(2+)</name>
        <dbReference type="ChEBI" id="CHEBI:29033"/>
    </ligand>
</feature>
<evidence type="ECO:0000256" key="5">
    <source>
        <dbReference type="ARBA" id="ARBA00022692"/>
    </source>
</evidence>
<feature type="transmembrane region" description="Helical" evidence="13">
    <location>
        <begin position="241"/>
        <end position="260"/>
    </location>
</feature>
<evidence type="ECO:0000256" key="13">
    <source>
        <dbReference type="HAMAP-Rule" id="MF_00548"/>
    </source>
</evidence>
<evidence type="ECO:0000256" key="11">
    <source>
        <dbReference type="ARBA" id="ARBA00023065"/>
    </source>
</evidence>
<evidence type="ECO:0000256" key="8">
    <source>
        <dbReference type="ARBA" id="ARBA00022906"/>
    </source>
</evidence>
<gene>
    <name evidence="13" type="primary">zupT</name>
    <name evidence="14" type="ORF">SAMN05421738_1226</name>
</gene>
<evidence type="ECO:0000256" key="6">
    <source>
        <dbReference type="ARBA" id="ARBA00022723"/>
    </source>
</evidence>
<dbReference type="InterPro" id="IPR023498">
    <property type="entry name" value="Zn_transptr_ZupT"/>
</dbReference>
<keyword evidence="7 13" id="KW-0862">Zinc</keyword>
<keyword evidence="10" id="KW-0408">Iron</keyword>
<keyword evidence="11 13" id="KW-0406">Ion transport</keyword>
<evidence type="ECO:0000313" key="15">
    <source>
        <dbReference type="Proteomes" id="UP000199149"/>
    </source>
</evidence>
<comment type="function">
    <text evidence="13">Mediates zinc uptake. May also transport other divalent cations.</text>
</comment>
<reference evidence="15" key="1">
    <citation type="submission" date="2016-10" db="EMBL/GenBank/DDBJ databases">
        <authorList>
            <person name="Varghese N."/>
            <person name="Submissions S."/>
        </authorList>
    </citation>
    <scope>NUCLEOTIDE SEQUENCE [LARGE SCALE GENOMIC DNA]</scope>
    <source>
        <strain evidence="15">XJ109</strain>
    </source>
</reference>
<keyword evidence="12 13" id="KW-0472">Membrane</keyword>
<organism evidence="14 15">
    <name type="scientific">Algoriella xinjiangensis</name>
    <dbReference type="NCBI Taxonomy" id="684065"/>
    <lineage>
        <taxon>Bacteria</taxon>
        <taxon>Pseudomonadati</taxon>
        <taxon>Bacteroidota</taxon>
        <taxon>Flavobacteriia</taxon>
        <taxon>Flavobacteriales</taxon>
        <taxon>Weeksellaceae</taxon>
        <taxon>Algoriella</taxon>
    </lineage>
</organism>
<feature type="transmembrane region" description="Helical" evidence="13">
    <location>
        <begin position="6"/>
        <end position="30"/>
    </location>
</feature>
<proteinExistence type="inferred from homology"/>
<evidence type="ECO:0000256" key="9">
    <source>
        <dbReference type="ARBA" id="ARBA00022989"/>
    </source>
</evidence>
<keyword evidence="3 13" id="KW-0813">Transport</keyword>
<dbReference type="Pfam" id="PF02535">
    <property type="entry name" value="Zip"/>
    <property type="match status" value="1"/>
</dbReference>
<keyword evidence="5 13" id="KW-0812">Transmembrane</keyword>
<dbReference type="GO" id="GO:0005385">
    <property type="term" value="F:zinc ion transmembrane transporter activity"/>
    <property type="evidence" value="ECO:0007669"/>
    <property type="project" value="UniProtKB-UniRule"/>
</dbReference>
<feature type="binding site" description="M1 metal binding site" evidence="13">
    <location>
        <position position="157"/>
    </location>
    <ligand>
        <name>Zn(2+)</name>
        <dbReference type="ChEBI" id="CHEBI:29105"/>
    </ligand>
</feature>
<dbReference type="GO" id="GO:0046872">
    <property type="term" value="F:metal ion binding"/>
    <property type="evidence" value="ECO:0007669"/>
    <property type="project" value="UniProtKB-KW"/>
</dbReference>
<dbReference type="EMBL" id="FOUZ01000022">
    <property type="protein sequence ID" value="SFN70121.1"/>
    <property type="molecule type" value="Genomic_DNA"/>
</dbReference>
<keyword evidence="8 13" id="KW-0864">Zinc transport</keyword>
<feature type="transmembrane region" description="Helical" evidence="13">
    <location>
        <begin position="113"/>
        <end position="130"/>
    </location>
</feature>
<comment type="subcellular location">
    <subcellularLocation>
        <location evidence="1 13">Cell membrane</location>
        <topology evidence="1 13">Multi-pass membrane protein</topology>
    </subcellularLocation>
</comment>
<feature type="binding site" description="M2 metal binding site" evidence="13">
    <location>
        <position position="161"/>
    </location>
    <ligand>
        <name>Fe(2+)</name>
        <dbReference type="ChEBI" id="CHEBI:29033"/>
    </ligand>
</feature>
<dbReference type="Proteomes" id="UP000199149">
    <property type="component" value="Unassembled WGS sequence"/>
</dbReference>
<evidence type="ECO:0000256" key="1">
    <source>
        <dbReference type="ARBA" id="ARBA00004651"/>
    </source>
</evidence>
<comment type="catalytic activity">
    <reaction evidence="13">
        <text>Zn(2+)(in) = Zn(2+)(out)</text>
        <dbReference type="Rhea" id="RHEA:29351"/>
        <dbReference type="ChEBI" id="CHEBI:29105"/>
    </reaction>
</comment>
<evidence type="ECO:0000256" key="2">
    <source>
        <dbReference type="ARBA" id="ARBA00009703"/>
    </source>
</evidence>
<feature type="transmembrane region" description="Helical" evidence="13">
    <location>
        <begin position="37"/>
        <end position="54"/>
    </location>
</feature>
<dbReference type="NCBIfam" id="NF003243">
    <property type="entry name" value="PRK04201.1"/>
    <property type="match status" value="1"/>
</dbReference>
<keyword evidence="6" id="KW-0479">Metal-binding</keyword>